<reference evidence="2" key="1">
    <citation type="submission" date="2021-01" db="EMBL/GenBank/DDBJ databases">
        <authorList>
            <person name="Corre E."/>
            <person name="Pelletier E."/>
            <person name="Niang G."/>
            <person name="Scheremetjew M."/>
            <person name="Finn R."/>
            <person name="Kale V."/>
            <person name="Holt S."/>
            <person name="Cochrane G."/>
            <person name="Meng A."/>
            <person name="Brown T."/>
            <person name="Cohen L."/>
        </authorList>
    </citation>
    <scope>NUCLEOTIDE SEQUENCE</scope>
    <source>
        <strain evidence="2">GSBS06</strain>
    </source>
</reference>
<organism evidence="2">
    <name type="scientific">Aplanochytrium stocchinoi</name>
    <dbReference type="NCBI Taxonomy" id="215587"/>
    <lineage>
        <taxon>Eukaryota</taxon>
        <taxon>Sar</taxon>
        <taxon>Stramenopiles</taxon>
        <taxon>Bigyra</taxon>
        <taxon>Labyrinthulomycetes</taxon>
        <taxon>Thraustochytrida</taxon>
        <taxon>Thraustochytriidae</taxon>
        <taxon>Aplanochytrium</taxon>
    </lineage>
</organism>
<evidence type="ECO:0000313" key="2">
    <source>
        <dbReference type="EMBL" id="CAE0430248.1"/>
    </source>
</evidence>
<dbReference type="AlphaFoldDB" id="A0A6S7ZC74"/>
<dbReference type="EMBL" id="HBIN01001055">
    <property type="protein sequence ID" value="CAE0430248.1"/>
    <property type="molecule type" value="Transcribed_RNA"/>
</dbReference>
<gene>
    <name evidence="1" type="ORF">ASTO00021_LOCUS555</name>
    <name evidence="2" type="ORF">ASTO00021_LOCUS556</name>
</gene>
<evidence type="ECO:0008006" key="3">
    <source>
        <dbReference type="Google" id="ProtNLM"/>
    </source>
</evidence>
<accession>A0A6S7ZC74</accession>
<dbReference type="EMBL" id="HBIN01001054">
    <property type="protein sequence ID" value="CAE0430247.1"/>
    <property type="molecule type" value="Transcribed_RNA"/>
</dbReference>
<dbReference type="InterPro" id="IPR008775">
    <property type="entry name" value="Phytyl_CoA_dOase-like"/>
</dbReference>
<protein>
    <recommendedName>
        <fullName evidence="3">Phytanoyl-CoA dioxygenase</fullName>
    </recommendedName>
</protein>
<sequence length="297" mass="33410">MPGEATSSEEHHYVAPAMPLPGVSQSEYTFAVSPGSVDTSTADEAADAVDRLGLCIVRGLVSKELSVNARAEALHTFTELNGELKARGKSIGDGTRGGFAEIVRRSKGRFEMPYKMDQGIFAKREFTNNTWIQRFVSKVIGPEYKFQYQRLLVSFPEAEGMHWHQDGRHLSSARHLRAHAMNIFVALGDITEDMGPTELRPASHFLTRQLAKMMLMAKFQKKLHAPVKPTLRSGDALIFDYRTLHCGTPNLSTTPRVMLELVYVRSGFTDIINFPKRSIFELEEVVESHEEKQKQKE</sequence>
<dbReference type="SUPFAM" id="SSF51197">
    <property type="entry name" value="Clavaminate synthase-like"/>
    <property type="match status" value="1"/>
</dbReference>
<proteinExistence type="predicted"/>
<dbReference type="Gene3D" id="2.60.120.620">
    <property type="entry name" value="q2cbj1_9rhob like domain"/>
    <property type="match status" value="1"/>
</dbReference>
<dbReference type="Pfam" id="PF05721">
    <property type="entry name" value="PhyH"/>
    <property type="match status" value="1"/>
</dbReference>
<dbReference type="PANTHER" id="PTHR37563">
    <property type="entry name" value="PHYTANOYL-COA DIOXYGENASE FAMILY PROTEIN (AFU_ORTHOLOGUE AFUA_2G03330)"/>
    <property type="match status" value="1"/>
</dbReference>
<evidence type="ECO:0000313" key="1">
    <source>
        <dbReference type="EMBL" id="CAE0430247.1"/>
    </source>
</evidence>
<dbReference type="PANTHER" id="PTHR37563:SF2">
    <property type="entry name" value="PHYTANOYL-COA DIOXYGENASE FAMILY PROTEIN (AFU_ORTHOLOGUE AFUA_2G03330)"/>
    <property type="match status" value="1"/>
</dbReference>
<name>A0A6S7ZC74_9STRA</name>
<dbReference type="InterPro" id="IPR051961">
    <property type="entry name" value="Fungal_Metabolite_Diox"/>
</dbReference>